<gene>
    <name evidence="1" type="ORF">MYW70_15315</name>
</gene>
<dbReference type="EMBL" id="CP095785">
    <property type="protein sequence ID" value="XAG31283.1"/>
    <property type="molecule type" value="Genomic_DNA"/>
</dbReference>
<organism evidence="1 2">
    <name type="scientific">Proteus faecis</name>
    <dbReference type="NCBI Taxonomy" id="2050967"/>
    <lineage>
        <taxon>Bacteria</taxon>
        <taxon>Pseudomonadati</taxon>
        <taxon>Pseudomonadota</taxon>
        <taxon>Gammaproteobacteria</taxon>
        <taxon>Enterobacterales</taxon>
        <taxon>Morganellaceae</taxon>
        <taxon>Proteus</taxon>
    </lineage>
</organism>
<proteinExistence type="predicted"/>
<accession>A0ABZ3EIP2</accession>
<keyword evidence="2" id="KW-1185">Reference proteome</keyword>
<reference evidence="1 2" key="1">
    <citation type="submission" date="2022-03" db="EMBL/GenBank/DDBJ databases">
        <title>Sea Food Isolates.</title>
        <authorList>
            <person name="Li C."/>
        </authorList>
    </citation>
    <scope>NUCLEOTIDE SEQUENCE [LARGE SCALE GENOMIC DNA]</scope>
    <source>
        <strain evidence="1 2">19MO01SH08</strain>
    </source>
</reference>
<evidence type="ECO:0000313" key="2">
    <source>
        <dbReference type="Proteomes" id="UP001438077"/>
    </source>
</evidence>
<dbReference type="Proteomes" id="UP001438077">
    <property type="component" value="Chromosome"/>
</dbReference>
<evidence type="ECO:0000313" key="1">
    <source>
        <dbReference type="EMBL" id="XAG31283.1"/>
    </source>
</evidence>
<protein>
    <submittedName>
        <fullName evidence="1">Uncharacterized protein</fullName>
    </submittedName>
</protein>
<dbReference type="RefSeq" id="WP_287218203.1">
    <property type="nucleotide sequence ID" value="NZ_CP095785.1"/>
</dbReference>
<sequence>MTTVNQIPDANITPSLPPKIREAVHKVKAAKAVWQEERRKQTEATAMIETILKHQEDTKTETQALNDE</sequence>
<name>A0ABZ3EIP2_9GAMM</name>